<dbReference type="InterPro" id="IPR050858">
    <property type="entry name" value="Mal-CoA-ACP_Trans/PKS_FabD"/>
</dbReference>
<dbReference type="EC" id="2.3.1.39" evidence="1"/>
<evidence type="ECO:0000256" key="4">
    <source>
        <dbReference type="ARBA" id="ARBA00048462"/>
    </source>
</evidence>
<dbReference type="InterPro" id="IPR016035">
    <property type="entry name" value="Acyl_Trfase/lysoPLipase"/>
</dbReference>
<reference evidence="7" key="1">
    <citation type="submission" date="2016-03" db="EMBL/GenBank/DDBJ databases">
        <authorList>
            <person name="Devillers H."/>
        </authorList>
    </citation>
    <scope>NUCLEOTIDE SEQUENCE [LARGE SCALE GENOMIC DNA]</scope>
</reference>
<organism evidence="6 7">
    <name type="scientific">Lachancea mirantina</name>
    <dbReference type="NCBI Taxonomy" id="1230905"/>
    <lineage>
        <taxon>Eukaryota</taxon>
        <taxon>Fungi</taxon>
        <taxon>Dikarya</taxon>
        <taxon>Ascomycota</taxon>
        <taxon>Saccharomycotina</taxon>
        <taxon>Saccharomycetes</taxon>
        <taxon>Saccharomycetales</taxon>
        <taxon>Saccharomycetaceae</taxon>
        <taxon>Lachancea</taxon>
    </lineage>
</organism>
<protein>
    <recommendedName>
        <fullName evidence="1">[acyl-carrier-protein] S-malonyltransferase</fullName>
        <ecNumber evidence="1">2.3.1.39</ecNumber>
    </recommendedName>
</protein>
<keyword evidence="3" id="KW-0012">Acyltransferase</keyword>
<dbReference type="Gene3D" id="3.40.366.10">
    <property type="entry name" value="Malonyl-Coenzyme A Acyl Carrier Protein, domain 2"/>
    <property type="match status" value="1"/>
</dbReference>
<dbReference type="STRING" id="1230905.A0A1G4KF59"/>
<dbReference type="GO" id="GO:0006633">
    <property type="term" value="P:fatty acid biosynthetic process"/>
    <property type="evidence" value="ECO:0007669"/>
    <property type="project" value="TreeGrafter"/>
</dbReference>
<dbReference type="AlphaFoldDB" id="A0A1G4KF59"/>
<evidence type="ECO:0000313" key="7">
    <source>
        <dbReference type="Proteomes" id="UP000191024"/>
    </source>
</evidence>
<dbReference type="InterPro" id="IPR014043">
    <property type="entry name" value="Acyl_transferase_dom"/>
</dbReference>
<sequence>MKLITFPGQGSPIGLDAFESYLTRNFNGFNRVFQASKYADIVKSIGARKTSADSIVGCSGLLFEAYQLENGTQEQLCFLGHSLGELSCLAAGNHLYDIPTTMNIARKRHELMVATTRQYKVTRGLEDMQFAMWAITAPKSTDLRRDLERIISKMQSLGAKSLQLANVNAKTQCVVTGFEQDLEALKQVLAQGNAIRFKSIPLANPDGIPFHNSEVLSPIIEPLKDFMWKKLKRTGSHTKRKLDHPIISNVSGCCETDVDTAISNFVSGSTKTVEFISCCETIDALEISTSANIGPGNVVGVLVKRNCGIGANFDWS</sequence>
<proteinExistence type="predicted"/>
<dbReference type="SMART" id="SM00827">
    <property type="entry name" value="PKS_AT"/>
    <property type="match status" value="1"/>
</dbReference>
<accession>A0A1G4KF59</accession>
<gene>
    <name evidence="6" type="ORF">LAMI_0H06150G</name>
</gene>
<dbReference type="GO" id="GO:0005739">
    <property type="term" value="C:mitochondrion"/>
    <property type="evidence" value="ECO:0007669"/>
    <property type="project" value="TreeGrafter"/>
</dbReference>
<dbReference type="PANTHER" id="PTHR42681:SF1">
    <property type="entry name" value="MALONYL-COA-ACYL CARRIER PROTEIN TRANSACYLASE, MITOCHONDRIAL"/>
    <property type="match status" value="1"/>
</dbReference>
<dbReference type="SUPFAM" id="SSF52151">
    <property type="entry name" value="FabD/lysophospholipase-like"/>
    <property type="match status" value="1"/>
</dbReference>
<dbReference type="PANTHER" id="PTHR42681">
    <property type="entry name" value="MALONYL-COA-ACYL CARRIER PROTEIN TRANSACYLASE, MITOCHONDRIAL"/>
    <property type="match status" value="1"/>
</dbReference>
<keyword evidence="7" id="KW-1185">Reference proteome</keyword>
<evidence type="ECO:0000313" key="6">
    <source>
        <dbReference type="EMBL" id="SCV03186.1"/>
    </source>
</evidence>
<dbReference type="GO" id="GO:0004314">
    <property type="term" value="F:[acyl-carrier-protein] S-malonyltransferase activity"/>
    <property type="evidence" value="ECO:0007669"/>
    <property type="project" value="UniProtKB-EC"/>
</dbReference>
<evidence type="ECO:0000256" key="2">
    <source>
        <dbReference type="ARBA" id="ARBA00022679"/>
    </source>
</evidence>
<dbReference type="InterPro" id="IPR001227">
    <property type="entry name" value="Ac_transferase_dom_sf"/>
</dbReference>
<evidence type="ECO:0000256" key="1">
    <source>
        <dbReference type="ARBA" id="ARBA00013258"/>
    </source>
</evidence>
<comment type="catalytic activity">
    <reaction evidence="4">
        <text>holo-[ACP] + malonyl-CoA = malonyl-[ACP] + CoA</text>
        <dbReference type="Rhea" id="RHEA:41792"/>
        <dbReference type="Rhea" id="RHEA-COMP:9623"/>
        <dbReference type="Rhea" id="RHEA-COMP:9685"/>
        <dbReference type="ChEBI" id="CHEBI:57287"/>
        <dbReference type="ChEBI" id="CHEBI:57384"/>
        <dbReference type="ChEBI" id="CHEBI:64479"/>
        <dbReference type="ChEBI" id="CHEBI:78449"/>
        <dbReference type="EC" id="2.3.1.39"/>
    </reaction>
</comment>
<feature type="domain" description="Malonyl-CoA:ACP transacylase (MAT)" evidence="5">
    <location>
        <begin position="32"/>
        <end position="306"/>
    </location>
</feature>
<evidence type="ECO:0000256" key="3">
    <source>
        <dbReference type="ARBA" id="ARBA00023315"/>
    </source>
</evidence>
<dbReference type="EMBL" id="LT598468">
    <property type="protein sequence ID" value="SCV03186.1"/>
    <property type="molecule type" value="Genomic_DNA"/>
</dbReference>
<evidence type="ECO:0000259" key="5">
    <source>
        <dbReference type="SMART" id="SM00827"/>
    </source>
</evidence>
<dbReference type="Proteomes" id="UP000191024">
    <property type="component" value="Chromosome H"/>
</dbReference>
<keyword evidence="2" id="KW-0808">Transferase</keyword>
<dbReference type="OrthoDB" id="541883at2759"/>
<name>A0A1G4KF59_9SACH</name>